<protein>
    <submittedName>
        <fullName evidence="4">NUDIX hydrolase domain-like protein</fullName>
    </submittedName>
</protein>
<dbReference type="SUPFAM" id="SSF55811">
    <property type="entry name" value="Nudix"/>
    <property type="match status" value="1"/>
</dbReference>
<dbReference type="InterPro" id="IPR020084">
    <property type="entry name" value="NUDIX_hydrolase_CS"/>
</dbReference>
<dbReference type="InterPro" id="IPR015797">
    <property type="entry name" value="NUDIX_hydrolase-like_dom_sf"/>
</dbReference>
<evidence type="ECO:0000259" key="3">
    <source>
        <dbReference type="PROSITE" id="PS51462"/>
    </source>
</evidence>
<dbReference type="Proteomes" id="UP001451303">
    <property type="component" value="Unassembled WGS sequence"/>
</dbReference>
<keyword evidence="5" id="KW-1185">Reference proteome</keyword>
<comment type="similarity">
    <text evidence="2">Belongs to the Nudix hydrolase family.</text>
</comment>
<dbReference type="CDD" id="cd18888">
    <property type="entry name" value="NUDIX_ADPRase_Nudt5"/>
    <property type="match status" value="1"/>
</dbReference>
<dbReference type="Pfam" id="PF00293">
    <property type="entry name" value="NUDIX"/>
    <property type="match status" value="1"/>
</dbReference>
<dbReference type="InterPro" id="IPR020476">
    <property type="entry name" value="Nudix_hydrolase"/>
</dbReference>
<dbReference type="Gene3D" id="3.90.79.10">
    <property type="entry name" value="Nucleoside Triphosphate Pyrophosphohydrolase"/>
    <property type="match status" value="1"/>
</dbReference>
<dbReference type="PANTHER" id="PTHR11839:SF26">
    <property type="entry name" value="ADP-RIBOSE DIPHOSPHATASE"/>
    <property type="match status" value="1"/>
</dbReference>
<evidence type="ECO:0000313" key="4">
    <source>
        <dbReference type="EMBL" id="KAL0472823.1"/>
    </source>
</evidence>
<dbReference type="PRINTS" id="PR00502">
    <property type="entry name" value="NUDIXFAMILY"/>
</dbReference>
<sequence length="359" mass="40353">MSVFSRSHIATGSFLCVISQDPFLPRASLSPPSGVQSFARAHGTVLIASLRLRNQFIGLPSHWFKPFKKSLDFQFPKKLMRNILARYRYPALTLFASATALPLRTRALPLITTTTTTNNNNLTKIDNPQRTFKMTIHKTQEPHITAITELSPQSSKWITLQQIHYVDQTGKPRLWEVAARKTRSTPTASAQGGIDAVAMCNILLHPRRPPSTILVIQYRPPMDAYTVEWPAGLIDQGETPEQAAVREFKEETGYDCVVKGVSPIQAADPGLSNTNMVMATVEVNLKEEDEDPLEGKLPEQKTEVGEHIERVVVPMAELYERLVEYSKKERHVVAAKLFHFAMGMHFATTERYGVFGKRE</sequence>
<dbReference type="EMBL" id="JAVLET010000002">
    <property type="protein sequence ID" value="KAL0472823.1"/>
    <property type="molecule type" value="Genomic_DNA"/>
</dbReference>
<dbReference type="PROSITE" id="PS00893">
    <property type="entry name" value="NUDIX_BOX"/>
    <property type="match status" value="1"/>
</dbReference>
<evidence type="ECO:0000256" key="1">
    <source>
        <dbReference type="ARBA" id="ARBA00022801"/>
    </source>
</evidence>
<gene>
    <name evidence="4" type="ORF">QR685DRAFT_583035</name>
</gene>
<feature type="domain" description="Nudix hydrolase" evidence="3">
    <location>
        <begin position="194"/>
        <end position="335"/>
    </location>
</feature>
<organism evidence="4 5">
    <name type="scientific">Neurospora intermedia</name>
    <dbReference type="NCBI Taxonomy" id="5142"/>
    <lineage>
        <taxon>Eukaryota</taxon>
        <taxon>Fungi</taxon>
        <taxon>Dikarya</taxon>
        <taxon>Ascomycota</taxon>
        <taxon>Pezizomycotina</taxon>
        <taxon>Sordariomycetes</taxon>
        <taxon>Sordariomycetidae</taxon>
        <taxon>Sordariales</taxon>
        <taxon>Sordariaceae</taxon>
        <taxon>Neurospora</taxon>
    </lineage>
</organism>
<dbReference type="InterPro" id="IPR000086">
    <property type="entry name" value="NUDIX_hydrolase_dom"/>
</dbReference>
<accession>A0ABR3DJH1</accession>
<keyword evidence="1 2" id="KW-0378">Hydrolase</keyword>
<proteinExistence type="inferred from homology"/>
<evidence type="ECO:0000256" key="2">
    <source>
        <dbReference type="RuleBase" id="RU003476"/>
    </source>
</evidence>
<dbReference type="PROSITE" id="PS51462">
    <property type="entry name" value="NUDIX"/>
    <property type="match status" value="1"/>
</dbReference>
<name>A0ABR3DJH1_NEUIN</name>
<comment type="caution">
    <text evidence="4">The sequence shown here is derived from an EMBL/GenBank/DDBJ whole genome shotgun (WGS) entry which is preliminary data.</text>
</comment>
<reference evidence="4 5" key="1">
    <citation type="submission" date="2023-09" db="EMBL/GenBank/DDBJ databases">
        <title>Multi-omics analysis of a traditional fermented food reveals byproduct-associated fungal strains for waste-to-food upcycling.</title>
        <authorList>
            <consortium name="Lawrence Berkeley National Laboratory"/>
            <person name="Rekdal V.M."/>
            <person name="Villalobos-Escobedo J.M."/>
            <person name="Rodriguez-Valeron N."/>
            <person name="Garcia M.O."/>
            <person name="Vasquez D.P."/>
            <person name="Damayanti I."/>
            <person name="Sorensen P.M."/>
            <person name="Baidoo E.E."/>
            <person name="De Carvalho A.C."/>
            <person name="Riley R."/>
            <person name="Lipzen A."/>
            <person name="He G."/>
            <person name="Yan M."/>
            <person name="Haridas S."/>
            <person name="Daum C."/>
            <person name="Yoshinaga Y."/>
            <person name="Ng V."/>
            <person name="Grigoriev I.V."/>
            <person name="Munk R."/>
            <person name="Nuraida L."/>
            <person name="Wijaya C.H."/>
            <person name="Morales P.-C."/>
            <person name="Keasling J.D."/>
        </authorList>
    </citation>
    <scope>NUCLEOTIDE SEQUENCE [LARGE SCALE GENOMIC DNA]</scope>
    <source>
        <strain evidence="4 5">FGSC 2613</strain>
    </source>
</reference>
<evidence type="ECO:0000313" key="5">
    <source>
        <dbReference type="Proteomes" id="UP001451303"/>
    </source>
</evidence>
<dbReference type="PANTHER" id="PTHR11839">
    <property type="entry name" value="UDP/ADP-SUGAR PYROPHOSPHATASE"/>
    <property type="match status" value="1"/>
</dbReference>